<comment type="caution">
    <text evidence="20">The sequence shown here is derived from an EMBL/GenBank/DDBJ whole genome shotgun (WGS) entry which is preliminary data.</text>
</comment>
<dbReference type="GO" id="GO:0005743">
    <property type="term" value="C:mitochondrial inner membrane"/>
    <property type="evidence" value="ECO:0007669"/>
    <property type="project" value="UniProtKB-SubCell"/>
</dbReference>
<dbReference type="InterPro" id="IPR011009">
    <property type="entry name" value="Kinase-like_dom_sf"/>
</dbReference>
<evidence type="ECO:0000256" key="2">
    <source>
        <dbReference type="ARBA" id="ARBA00004434"/>
    </source>
</evidence>
<dbReference type="GO" id="GO:0000422">
    <property type="term" value="P:autophagy of mitochondrion"/>
    <property type="evidence" value="ECO:0007669"/>
    <property type="project" value="TreeGrafter"/>
</dbReference>
<dbReference type="Gene3D" id="1.10.510.10">
    <property type="entry name" value="Transferase(Phosphotransferase) domain 1"/>
    <property type="match status" value="1"/>
</dbReference>
<dbReference type="InterPro" id="IPR000719">
    <property type="entry name" value="Prot_kinase_dom"/>
</dbReference>
<dbReference type="PROSITE" id="PS50011">
    <property type="entry name" value="PROTEIN_KINASE_DOM"/>
    <property type="match status" value="1"/>
</dbReference>
<comment type="catalytic activity">
    <reaction evidence="17">
        <text>L-threonyl-[protein] + ATP = O-phospho-L-threonyl-[protein] + ADP + H(+)</text>
        <dbReference type="Rhea" id="RHEA:46608"/>
        <dbReference type="Rhea" id="RHEA-COMP:11060"/>
        <dbReference type="Rhea" id="RHEA-COMP:11605"/>
        <dbReference type="ChEBI" id="CHEBI:15378"/>
        <dbReference type="ChEBI" id="CHEBI:30013"/>
        <dbReference type="ChEBI" id="CHEBI:30616"/>
        <dbReference type="ChEBI" id="CHEBI:61977"/>
        <dbReference type="ChEBI" id="CHEBI:456216"/>
        <dbReference type="EC" id="2.7.11.1"/>
    </reaction>
</comment>
<evidence type="ECO:0000256" key="17">
    <source>
        <dbReference type="ARBA" id="ARBA00047899"/>
    </source>
</evidence>
<keyword evidence="14" id="KW-0460">Magnesium</keyword>
<evidence type="ECO:0000256" key="6">
    <source>
        <dbReference type="ARBA" id="ARBA00022527"/>
    </source>
</evidence>
<keyword evidence="10" id="KW-0418">Kinase</keyword>
<keyword evidence="15" id="KW-0809">Transit peptide</keyword>
<keyword evidence="16" id="KW-0496">Mitochondrion</keyword>
<evidence type="ECO:0000256" key="13">
    <source>
        <dbReference type="ARBA" id="ARBA00022840"/>
    </source>
</evidence>
<dbReference type="GO" id="GO:0046872">
    <property type="term" value="F:metal ion binding"/>
    <property type="evidence" value="ECO:0007669"/>
    <property type="project" value="UniProtKB-KW"/>
</dbReference>
<keyword evidence="12" id="KW-0472">Membrane</keyword>
<dbReference type="AlphaFoldDB" id="A0AAW2I4I3"/>
<dbReference type="GO" id="GO:0004674">
    <property type="term" value="F:protein serine/threonine kinase activity"/>
    <property type="evidence" value="ECO:0007669"/>
    <property type="project" value="UniProtKB-KW"/>
</dbReference>
<dbReference type="GO" id="GO:0005524">
    <property type="term" value="F:ATP binding"/>
    <property type="evidence" value="ECO:0007669"/>
    <property type="project" value="UniProtKB-KW"/>
</dbReference>
<dbReference type="GO" id="GO:0090141">
    <property type="term" value="P:positive regulation of mitochondrial fission"/>
    <property type="evidence" value="ECO:0007669"/>
    <property type="project" value="TreeGrafter"/>
</dbReference>
<dbReference type="InterPro" id="IPR008271">
    <property type="entry name" value="Ser/Thr_kinase_AS"/>
</dbReference>
<keyword evidence="7" id="KW-0808">Transferase</keyword>
<evidence type="ECO:0000256" key="3">
    <source>
        <dbReference type="ARBA" id="ARBA00004514"/>
    </source>
</evidence>
<keyword evidence="12" id="KW-0999">Mitochondrion inner membrane</keyword>
<evidence type="ECO:0000256" key="1">
    <source>
        <dbReference type="ARBA" id="ARBA00001946"/>
    </source>
</evidence>
<organism evidence="20">
    <name type="scientific">Menopon gallinae</name>
    <name type="common">poultry shaft louse</name>
    <dbReference type="NCBI Taxonomy" id="328185"/>
    <lineage>
        <taxon>Eukaryota</taxon>
        <taxon>Metazoa</taxon>
        <taxon>Ecdysozoa</taxon>
        <taxon>Arthropoda</taxon>
        <taxon>Hexapoda</taxon>
        <taxon>Insecta</taxon>
        <taxon>Pterygota</taxon>
        <taxon>Neoptera</taxon>
        <taxon>Paraneoptera</taxon>
        <taxon>Psocodea</taxon>
        <taxon>Troctomorpha</taxon>
        <taxon>Phthiraptera</taxon>
        <taxon>Amblycera</taxon>
        <taxon>Menoponidae</taxon>
        <taxon>Menopon</taxon>
    </lineage>
</organism>
<gene>
    <name evidence="20" type="ORF">PYX00_004451</name>
</gene>
<evidence type="ECO:0000256" key="8">
    <source>
        <dbReference type="ARBA" id="ARBA00022723"/>
    </source>
</evidence>
<dbReference type="GO" id="GO:0005829">
    <property type="term" value="C:cytosol"/>
    <property type="evidence" value="ECO:0007669"/>
    <property type="project" value="UniProtKB-SubCell"/>
</dbReference>
<comment type="subcellular location">
    <subcellularLocation>
        <location evidence="3">Cytoplasm</location>
        <location evidence="3">Cytosol</location>
    </subcellularLocation>
    <subcellularLocation>
        <location evidence="2">Mitochondrion inner membrane</location>
        <topology evidence="2">Single-pass membrane protein</topology>
    </subcellularLocation>
    <subcellularLocation>
        <location evidence="4">Mitochondrion outer membrane</location>
        <topology evidence="4">Single-pass membrane protein</topology>
    </subcellularLocation>
</comment>
<dbReference type="EC" id="2.7.11.1" evidence="5"/>
<evidence type="ECO:0000256" key="4">
    <source>
        <dbReference type="ARBA" id="ARBA00004572"/>
    </source>
</evidence>
<accession>A0AAW2I4I3</accession>
<evidence type="ECO:0000256" key="7">
    <source>
        <dbReference type="ARBA" id="ARBA00022679"/>
    </source>
</evidence>
<evidence type="ECO:0000256" key="11">
    <source>
        <dbReference type="ARBA" id="ARBA00022787"/>
    </source>
</evidence>
<keyword evidence="11" id="KW-1000">Mitochondrion outer membrane</keyword>
<evidence type="ECO:0000256" key="15">
    <source>
        <dbReference type="ARBA" id="ARBA00022946"/>
    </source>
</evidence>
<keyword evidence="8" id="KW-0479">Metal-binding</keyword>
<dbReference type="Pfam" id="PF00069">
    <property type="entry name" value="Pkinase"/>
    <property type="match status" value="1"/>
</dbReference>
<name>A0AAW2I4I3_9NEOP</name>
<keyword evidence="6" id="KW-0723">Serine/threonine-protein kinase</keyword>
<dbReference type="GO" id="GO:0042981">
    <property type="term" value="P:regulation of apoptotic process"/>
    <property type="evidence" value="ECO:0007669"/>
    <property type="project" value="TreeGrafter"/>
</dbReference>
<comment type="cofactor">
    <cofactor evidence="1">
        <name>Mg(2+)</name>
        <dbReference type="ChEBI" id="CHEBI:18420"/>
    </cofactor>
</comment>
<dbReference type="PROSITE" id="PS00108">
    <property type="entry name" value="PROTEIN_KINASE_ST"/>
    <property type="match status" value="1"/>
</dbReference>
<dbReference type="SMART" id="SM00220">
    <property type="entry name" value="S_TKc"/>
    <property type="match status" value="1"/>
</dbReference>
<dbReference type="SUPFAM" id="SSF56112">
    <property type="entry name" value="Protein kinase-like (PK-like)"/>
    <property type="match status" value="1"/>
</dbReference>
<dbReference type="GO" id="GO:0005741">
    <property type="term" value="C:mitochondrial outer membrane"/>
    <property type="evidence" value="ECO:0007669"/>
    <property type="project" value="UniProtKB-SubCell"/>
</dbReference>
<protein>
    <recommendedName>
        <fullName evidence="5">non-specific serine/threonine protein kinase</fullName>
        <ecNumber evidence="5">2.7.11.1</ecNumber>
    </recommendedName>
</protein>
<proteinExistence type="predicted"/>
<evidence type="ECO:0000256" key="16">
    <source>
        <dbReference type="ARBA" id="ARBA00023128"/>
    </source>
</evidence>
<evidence type="ECO:0000256" key="5">
    <source>
        <dbReference type="ARBA" id="ARBA00012513"/>
    </source>
</evidence>
<dbReference type="PANTHER" id="PTHR22972">
    <property type="entry name" value="SERINE/THREONINE PROTEIN KINASE"/>
    <property type="match status" value="1"/>
</dbReference>
<reference evidence="20" key="1">
    <citation type="journal article" date="2024" name="Gigascience">
        <title>Chromosome-level genome of the poultry shaft louse Menopon gallinae provides insight into the host-switching and adaptive evolution of parasitic lice.</title>
        <authorList>
            <person name="Xu Y."/>
            <person name="Ma L."/>
            <person name="Liu S."/>
            <person name="Liang Y."/>
            <person name="Liu Q."/>
            <person name="He Z."/>
            <person name="Tian L."/>
            <person name="Duan Y."/>
            <person name="Cai W."/>
            <person name="Li H."/>
            <person name="Song F."/>
        </authorList>
    </citation>
    <scope>NUCLEOTIDE SEQUENCE</scope>
    <source>
        <strain evidence="20">Cailab_2023a</strain>
    </source>
</reference>
<evidence type="ECO:0000256" key="10">
    <source>
        <dbReference type="ARBA" id="ARBA00022777"/>
    </source>
</evidence>
<keyword evidence="9" id="KW-0547">Nucleotide-binding</keyword>
<comment type="catalytic activity">
    <reaction evidence="18">
        <text>L-seryl-[protein] + ATP = O-phospho-L-seryl-[protein] + ADP + H(+)</text>
        <dbReference type="Rhea" id="RHEA:17989"/>
        <dbReference type="Rhea" id="RHEA-COMP:9863"/>
        <dbReference type="Rhea" id="RHEA-COMP:11604"/>
        <dbReference type="ChEBI" id="CHEBI:15378"/>
        <dbReference type="ChEBI" id="CHEBI:29999"/>
        <dbReference type="ChEBI" id="CHEBI:30616"/>
        <dbReference type="ChEBI" id="CHEBI:83421"/>
        <dbReference type="ChEBI" id="CHEBI:456216"/>
        <dbReference type="EC" id="2.7.11.1"/>
    </reaction>
</comment>
<sequence length="571" mass="64798">MSLQAYLGNLFHNGQFLLRYLRRLYFKDIVLEVPKLDPVVRGVGTSVEKSPLGVTSVKDAIQYHARRVLIDNVLQRVTHPLNADLRKRASRRLFHGDSAPFFSLVGVSLASGGGLLTKDDESEGICREVREAVSKLQWNLAKGEVEDGQFSELNESTSLKDLEFGEPIATGCNAAVYTARLKKSESKDYPLAVKMMFNYDIESNSSAIIRAMYRETVPSRSYFFHPDIVDLIDSPLDWRKALPPHRNIIEMYCAFADRIPELPDCRSLYPDALPSRINSDGYGRNMSLFLVMKRYHYSLKEYIRDKKPSQRVSILVLTQLLEAVAHMNLHGIAHRDLKSDNILVDLSEGENFPTVVVTDFGCCLCDKQNGLFVPYRSSEIDKGGNQALMAPEIAGAKWGPFSTLNYTKSDLWAVGTIAYELFGMENPFYDKSKRLKSISYRESDLPALPDSVPFIIRSLVSNILSRSAQKRMTCDQAATVAQLYLWAPSSWLKSDGAVPNRNKIMQWLLCLTTKVLCEGRFSASFNPISEESLKMKLRRSLPEYELIASFLRRVRLQMVRRSLTWVHDLYL</sequence>
<evidence type="ECO:0000259" key="19">
    <source>
        <dbReference type="PROSITE" id="PS50011"/>
    </source>
</evidence>
<keyword evidence="13" id="KW-0067">ATP-binding</keyword>
<evidence type="ECO:0000256" key="14">
    <source>
        <dbReference type="ARBA" id="ARBA00022842"/>
    </source>
</evidence>
<evidence type="ECO:0000256" key="18">
    <source>
        <dbReference type="ARBA" id="ARBA00048679"/>
    </source>
</evidence>
<dbReference type="InterPro" id="IPR051511">
    <property type="entry name" value="MitoQC_Scaffold_Kinases"/>
</dbReference>
<evidence type="ECO:0000256" key="12">
    <source>
        <dbReference type="ARBA" id="ARBA00022792"/>
    </source>
</evidence>
<evidence type="ECO:0000313" key="20">
    <source>
        <dbReference type="EMBL" id="KAL0277022.1"/>
    </source>
</evidence>
<evidence type="ECO:0000256" key="9">
    <source>
        <dbReference type="ARBA" id="ARBA00022741"/>
    </source>
</evidence>
<dbReference type="PANTHER" id="PTHR22972:SF7">
    <property type="entry name" value="SERINE_THREONINE-PROTEIN KINASE PINK1, MITOCHONDRIAL"/>
    <property type="match status" value="1"/>
</dbReference>
<dbReference type="EMBL" id="JARGDH010000002">
    <property type="protein sequence ID" value="KAL0277022.1"/>
    <property type="molecule type" value="Genomic_DNA"/>
</dbReference>
<feature type="domain" description="Protein kinase" evidence="19">
    <location>
        <begin position="162"/>
        <end position="485"/>
    </location>
</feature>